<dbReference type="InterPro" id="IPR036927">
    <property type="entry name" value="Cyt_c_oxase-like_su1_sf"/>
</dbReference>
<evidence type="ECO:0000313" key="21">
    <source>
        <dbReference type="EMBL" id="SDS46504.1"/>
    </source>
</evidence>
<evidence type="ECO:0000256" key="3">
    <source>
        <dbReference type="ARBA" id="ARBA00009578"/>
    </source>
</evidence>
<evidence type="ECO:0000256" key="16">
    <source>
        <dbReference type="ARBA" id="ARBA00023136"/>
    </source>
</evidence>
<keyword evidence="11" id="KW-1278">Translocase</keyword>
<keyword evidence="9 18" id="KW-0812">Transmembrane</keyword>
<dbReference type="RefSeq" id="WP_146687205.1">
    <property type="nucleotide sequence ID" value="NZ_LT629750.1"/>
</dbReference>
<evidence type="ECO:0000256" key="19">
    <source>
        <dbReference type="SAM" id="Phobius"/>
    </source>
</evidence>
<keyword evidence="5 18" id="KW-0813">Transport</keyword>
<dbReference type="PROSITE" id="PS50855">
    <property type="entry name" value="COX1"/>
    <property type="match status" value="1"/>
</dbReference>
<dbReference type="EMBL" id="LT629750">
    <property type="protein sequence ID" value="SDS46504.1"/>
    <property type="molecule type" value="Genomic_DNA"/>
</dbReference>
<organism evidence="21 22">
    <name type="scientific">Bradyrhizobium canariense</name>
    <dbReference type="NCBI Taxonomy" id="255045"/>
    <lineage>
        <taxon>Bacteria</taxon>
        <taxon>Pseudomonadati</taxon>
        <taxon>Pseudomonadota</taxon>
        <taxon>Alphaproteobacteria</taxon>
        <taxon>Hyphomicrobiales</taxon>
        <taxon>Nitrobacteraceae</taxon>
        <taxon>Bradyrhizobium</taxon>
    </lineage>
</organism>
<comment type="pathway">
    <text evidence="2">Energy metabolism; oxidative phosphorylation.</text>
</comment>
<dbReference type="SUPFAM" id="SSF81442">
    <property type="entry name" value="Cytochrome c oxidase subunit I-like"/>
    <property type="match status" value="1"/>
</dbReference>
<keyword evidence="16 19" id="KW-0472">Membrane</keyword>
<dbReference type="InterPro" id="IPR000883">
    <property type="entry name" value="Cyt_C_Oxase_1"/>
</dbReference>
<feature type="transmembrane region" description="Helical" evidence="19">
    <location>
        <begin position="434"/>
        <end position="456"/>
    </location>
</feature>
<feature type="transmembrane region" description="Helical" evidence="19">
    <location>
        <begin position="707"/>
        <end position="726"/>
    </location>
</feature>
<keyword evidence="14" id="KW-0408">Iron</keyword>
<comment type="catalytic activity">
    <reaction evidence="17">
        <text>4 Fe(II)-[cytochrome c] + O2 + 8 H(+)(in) = 4 Fe(III)-[cytochrome c] + 2 H2O + 4 H(+)(out)</text>
        <dbReference type="Rhea" id="RHEA:11436"/>
        <dbReference type="Rhea" id="RHEA-COMP:10350"/>
        <dbReference type="Rhea" id="RHEA-COMP:14399"/>
        <dbReference type="ChEBI" id="CHEBI:15377"/>
        <dbReference type="ChEBI" id="CHEBI:15378"/>
        <dbReference type="ChEBI" id="CHEBI:15379"/>
        <dbReference type="ChEBI" id="CHEBI:29033"/>
        <dbReference type="ChEBI" id="CHEBI:29034"/>
        <dbReference type="EC" id="7.1.1.9"/>
    </reaction>
</comment>
<feature type="domain" description="Cytochrome oxidase subunit I profile" evidence="20">
    <location>
        <begin position="19"/>
        <end position="539"/>
    </location>
</feature>
<dbReference type="NCBIfam" id="TIGR02891">
    <property type="entry name" value="CtaD_CoxA"/>
    <property type="match status" value="1"/>
</dbReference>
<evidence type="ECO:0000256" key="11">
    <source>
        <dbReference type="ARBA" id="ARBA00022967"/>
    </source>
</evidence>
<evidence type="ECO:0000256" key="10">
    <source>
        <dbReference type="ARBA" id="ARBA00022723"/>
    </source>
</evidence>
<evidence type="ECO:0000256" key="9">
    <source>
        <dbReference type="ARBA" id="ARBA00022692"/>
    </source>
</evidence>
<gene>
    <name evidence="21" type="ORF">SAMN05444158_2139</name>
</gene>
<keyword evidence="22" id="KW-1185">Reference proteome</keyword>
<sequence>MSEPVDQLSQGTPALRLHRQLSAIWATGPGLQRLAAVNHSVIGMRMMITSFAFFAIAGVLGMLTRVQLATPNSTFMVPETYNQVFTMHGSMMLFLFAIPMVESFAVYLTPKILGTRDFAFPRLTAYGYWCYLFGGTILTVALIAGVAPNSGWFMYTPLSSNVFTPGINSDVWLLGVTFVEISALSLAMEIVVSILKMRAPGMSLDRMPIFAWYILVTAMMMIVAFPPLILGSILLEVERAFGLPFFDPKRGGDALLWQHLFWLFGHPDVYIIFLPMAGVLSTIIPVFANRPLVGYRAIVVAIIALAFLSFGIWVHHMFTVGIPHLALAFFSAGSAIIAVPTAVQIFAWLATLAHGRPRWDVPMLYVFGFFFIFVMGGLTGVMLAMVPFDWQAHDTYFVVAHMHYVVAGALAFPMLAAFYYWLPLLTGRTAVHRLSVPAFWLVFIGFNMTFFMMHLTGLRGMPRRIYTYSGDEGWNWLNLLSSIGGFVMTIGFALVVIDLFVQLRYGRRVRRNPWGSTTLEWAMPIPPAPYAFASIPDLGTTRTESIATGDLALSLARGEGYLGSTRNGWQETLGVHKTSGLPDQLIVLPSPTYLPLYTALVTAAAVLSMLFKFYLLSLAFALLTTGLFVFAGQDAGLARDYGPLPVGRGVSVPPHTEVADAPAWLALICTLVADGTLFTSLLFGTFYLWISAPNWTAAVTPEPSRTLAIGAVAALAVAAAAARGSLRAAAAGRKASGWIGLAALALLAALTVAVGQIAGVTPHPREHALGATAAALICYVVLHAGIGLLFLISNALRLGAGFISPRRVLDLRLTRLWLDYTLVTGVIAMGLVLALPALVTVLGVRP</sequence>
<keyword evidence="10" id="KW-0479">Metal-binding</keyword>
<feature type="transmembrane region" description="Helical" evidence="19">
    <location>
        <begin position="398"/>
        <end position="422"/>
    </location>
</feature>
<keyword evidence="15" id="KW-0186">Copper</keyword>
<keyword evidence="8 18" id="KW-0679">Respiratory chain</keyword>
<dbReference type="AlphaFoldDB" id="A0A1H1SET5"/>
<evidence type="ECO:0000256" key="12">
    <source>
        <dbReference type="ARBA" id="ARBA00022982"/>
    </source>
</evidence>
<proteinExistence type="inferred from homology"/>
<feature type="transmembrane region" description="Helical" evidence="19">
    <location>
        <begin position="364"/>
        <end position="386"/>
    </location>
</feature>
<dbReference type="Pfam" id="PF00115">
    <property type="entry name" value="COX1"/>
    <property type="match status" value="1"/>
</dbReference>
<evidence type="ECO:0000313" key="22">
    <source>
        <dbReference type="Proteomes" id="UP000243904"/>
    </source>
</evidence>
<dbReference type="GO" id="GO:0046872">
    <property type="term" value="F:metal ion binding"/>
    <property type="evidence" value="ECO:0007669"/>
    <property type="project" value="UniProtKB-KW"/>
</dbReference>
<name>A0A1H1SET5_9BRAD</name>
<evidence type="ECO:0000256" key="13">
    <source>
        <dbReference type="ARBA" id="ARBA00022989"/>
    </source>
</evidence>
<keyword evidence="7 18" id="KW-0349">Heme</keyword>
<feature type="transmembrane region" description="Helical" evidence="19">
    <location>
        <begin position="128"/>
        <end position="151"/>
    </location>
</feature>
<feature type="transmembrane region" description="Helical" evidence="19">
    <location>
        <begin position="209"/>
        <end position="235"/>
    </location>
</feature>
<dbReference type="Proteomes" id="UP000243904">
    <property type="component" value="Chromosome I"/>
</dbReference>
<dbReference type="EC" id="7.1.1.9" evidence="4"/>
<dbReference type="PROSITE" id="PS00077">
    <property type="entry name" value="COX1_CUB"/>
    <property type="match status" value="1"/>
</dbReference>
<dbReference type="InterPro" id="IPR023616">
    <property type="entry name" value="Cyt_c_oxase-like_su1_dom"/>
</dbReference>
<feature type="transmembrane region" description="Helical" evidence="19">
    <location>
        <begin position="171"/>
        <end position="197"/>
    </location>
</feature>
<dbReference type="GO" id="GO:0006119">
    <property type="term" value="P:oxidative phosphorylation"/>
    <property type="evidence" value="ECO:0007669"/>
    <property type="project" value="UniProtKB-UniPathway"/>
</dbReference>
<dbReference type="PANTHER" id="PTHR10422:SF35">
    <property type="entry name" value="CYTOCHROME BO(3) UBIQUINOL OXIDASE SUBUNIT 1"/>
    <property type="match status" value="1"/>
</dbReference>
<evidence type="ECO:0000256" key="4">
    <source>
        <dbReference type="ARBA" id="ARBA00012949"/>
    </source>
</evidence>
<feature type="transmembrane region" description="Helical" evidence="19">
    <location>
        <begin position="613"/>
        <end position="631"/>
    </location>
</feature>
<keyword evidence="12 18" id="KW-0249">Electron transport</keyword>
<feature type="transmembrane region" description="Helical" evidence="19">
    <location>
        <begin position="476"/>
        <end position="501"/>
    </location>
</feature>
<evidence type="ECO:0000256" key="18">
    <source>
        <dbReference type="RuleBase" id="RU000370"/>
    </source>
</evidence>
<dbReference type="GO" id="GO:0005886">
    <property type="term" value="C:plasma membrane"/>
    <property type="evidence" value="ECO:0007669"/>
    <property type="project" value="UniProtKB-SubCell"/>
</dbReference>
<evidence type="ECO:0000256" key="7">
    <source>
        <dbReference type="ARBA" id="ARBA00022617"/>
    </source>
</evidence>
<evidence type="ECO:0000256" key="15">
    <source>
        <dbReference type="ARBA" id="ARBA00023008"/>
    </source>
</evidence>
<dbReference type="GO" id="GO:0015990">
    <property type="term" value="P:electron transport coupled proton transport"/>
    <property type="evidence" value="ECO:0007669"/>
    <property type="project" value="InterPro"/>
</dbReference>
<protein>
    <recommendedName>
        <fullName evidence="4">cytochrome-c oxidase</fullName>
        <ecNumber evidence="4">7.1.1.9</ecNumber>
    </recommendedName>
</protein>
<feature type="transmembrane region" description="Helical" evidence="19">
    <location>
        <begin position="817"/>
        <end position="844"/>
    </location>
</feature>
<keyword evidence="6" id="KW-1003">Cell membrane</keyword>
<comment type="subcellular location">
    <subcellularLocation>
        <location evidence="1">Cell membrane</location>
        <topology evidence="1">Multi-pass membrane protein</topology>
    </subcellularLocation>
</comment>
<feature type="transmembrane region" description="Helical" evidence="19">
    <location>
        <begin position="326"/>
        <end position="352"/>
    </location>
</feature>
<accession>A0A1H1SET5</accession>
<feature type="transmembrane region" description="Helical" evidence="19">
    <location>
        <begin position="42"/>
        <end position="64"/>
    </location>
</feature>
<dbReference type="GO" id="GO:0004129">
    <property type="term" value="F:cytochrome-c oxidase activity"/>
    <property type="evidence" value="ECO:0007669"/>
    <property type="project" value="UniProtKB-EC"/>
</dbReference>
<evidence type="ECO:0000256" key="6">
    <source>
        <dbReference type="ARBA" id="ARBA00022475"/>
    </source>
</evidence>
<dbReference type="InterPro" id="IPR035973">
    <property type="entry name" value="Cyt_c_oxidase_su3-like_sf"/>
</dbReference>
<dbReference type="GO" id="GO:0022904">
    <property type="term" value="P:respiratory electron transport chain"/>
    <property type="evidence" value="ECO:0007669"/>
    <property type="project" value="TreeGrafter"/>
</dbReference>
<feature type="transmembrane region" description="Helical" evidence="19">
    <location>
        <begin position="771"/>
        <end position="796"/>
    </location>
</feature>
<comment type="similarity">
    <text evidence="3 18">Belongs to the heme-copper respiratory oxidase family.</text>
</comment>
<feature type="transmembrane region" description="Helical" evidence="19">
    <location>
        <begin position="269"/>
        <end position="288"/>
    </location>
</feature>
<dbReference type="GO" id="GO:0020037">
    <property type="term" value="F:heme binding"/>
    <property type="evidence" value="ECO:0007669"/>
    <property type="project" value="InterPro"/>
</dbReference>
<evidence type="ECO:0000256" key="5">
    <source>
        <dbReference type="ARBA" id="ARBA00022448"/>
    </source>
</evidence>
<evidence type="ECO:0000256" key="8">
    <source>
        <dbReference type="ARBA" id="ARBA00022660"/>
    </source>
</evidence>
<feature type="transmembrane region" description="Helical" evidence="19">
    <location>
        <begin position="585"/>
        <end position="607"/>
    </location>
</feature>
<dbReference type="UniPathway" id="UPA00705"/>
<feature type="transmembrane region" description="Helical" evidence="19">
    <location>
        <begin position="295"/>
        <end position="314"/>
    </location>
</feature>
<evidence type="ECO:0000256" key="2">
    <source>
        <dbReference type="ARBA" id="ARBA00004673"/>
    </source>
</evidence>
<dbReference type="Gene3D" id="1.20.210.10">
    <property type="entry name" value="Cytochrome c oxidase-like, subunit I domain"/>
    <property type="match status" value="1"/>
</dbReference>
<dbReference type="InterPro" id="IPR023615">
    <property type="entry name" value="Cyt_c_Oxase_su1_BS"/>
</dbReference>
<dbReference type="PANTHER" id="PTHR10422">
    <property type="entry name" value="CYTOCHROME C OXIDASE SUBUNIT 1"/>
    <property type="match status" value="1"/>
</dbReference>
<feature type="transmembrane region" description="Helical" evidence="19">
    <location>
        <begin position="738"/>
        <end position="759"/>
    </location>
</feature>
<reference evidence="22" key="1">
    <citation type="submission" date="2016-10" db="EMBL/GenBank/DDBJ databases">
        <authorList>
            <person name="Varghese N."/>
            <person name="Submissions S."/>
        </authorList>
    </citation>
    <scope>NUCLEOTIDE SEQUENCE [LARGE SCALE GENOMIC DNA]</scope>
    <source>
        <strain evidence="22">GAS369</strain>
    </source>
</reference>
<evidence type="ECO:0000256" key="1">
    <source>
        <dbReference type="ARBA" id="ARBA00004651"/>
    </source>
</evidence>
<keyword evidence="13 19" id="KW-1133">Transmembrane helix</keyword>
<dbReference type="SUPFAM" id="SSF81452">
    <property type="entry name" value="Cytochrome c oxidase subunit III-like"/>
    <property type="match status" value="1"/>
</dbReference>
<dbReference type="PRINTS" id="PR01165">
    <property type="entry name" value="CYCOXIDASEI"/>
</dbReference>
<feature type="transmembrane region" description="Helical" evidence="19">
    <location>
        <begin position="664"/>
        <end position="687"/>
    </location>
</feature>
<evidence type="ECO:0000256" key="17">
    <source>
        <dbReference type="ARBA" id="ARBA00047816"/>
    </source>
</evidence>
<evidence type="ECO:0000256" key="14">
    <source>
        <dbReference type="ARBA" id="ARBA00023004"/>
    </source>
</evidence>
<feature type="transmembrane region" description="Helical" evidence="19">
    <location>
        <begin position="84"/>
        <end position="108"/>
    </location>
</feature>
<dbReference type="InterPro" id="IPR014241">
    <property type="entry name" value="Cyt_c_oxidase_su1_bac"/>
</dbReference>
<evidence type="ECO:0000259" key="20">
    <source>
        <dbReference type="PROSITE" id="PS50855"/>
    </source>
</evidence>